<evidence type="ECO:0000256" key="1">
    <source>
        <dbReference type="ARBA" id="ARBA00004651"/>
    </source>
</evidence>
<keyword evidence="5 10" id="KW-1133">Transmembrane helix</keyword>
<comment type="similarity">
    <text evidence="8">Belongs to the methyl-accepting chemotaxis (MCP) protein family.</text>
</comment>
<sequence length="677" mass="74569">MNLKRNIAAKIIGSFLILSIIIFAATGLVVNTYTKNNIVENVKGDLSYEARILSKEVSAFFADKARIVEQLSNDKNIINYMNEVKIKGEARNNDKYNDIVHTFKSTKENTDNIEYVYLVLHDANYIVIDDEWEPDADWDLHSREWYTDTVSAGKLFFTEPYYDDTIDKNVLTIAKPIFSNGKPLGAIAVDITIDDLSNIMDQYKLGDSGYSVLIDNKGTIIYHPESSKILNDNMTEMDGELGEIGKKMVKGENGTDDYKYNNVGKFFSYAPVTVNGWSVGTNITKKEVLKGLVQLNFIMFIAFASGLVLLLLIAFLIIRYLLKEIPTLLNIIKRISQGDLTVRAEVKSKDEIGQISSAINTMADELQGLIHGISLNSQEVSASSEELSATIEEVTGQIQSINGSTHEIAAAMEETSAATEEMNASGLEITAVLDRLKNKAVEGNTFAKEIEKSAHNMRVDFEKAKNDALVTYKEKQKSILNAIEEGKIVEEISNMADIIADIAEKTNLLSLNAAIEAARAGEQGKGFAVVADEVSKLASQSSQTVTNIQQTVGQVKVAFQNLSNNSNNLLEFMDEKVVSDYNVMIDRAESSLKDSEEVSGLVHDLSTNSEEISSSVEELIRAIDSVTTTVTDVTSNITNISENINHTTEAADEVGNVAETQSNLAQGLNEMVNKFKI</sequence>
<evidence type="ECO:0000313" key="14">
    <source>
        <dbReference type="Proteomes" id="UP001056429"/>
    </source>
</evidence>
<feature type="domain" description="HAMP" evidence="12">
    <location>
        <begin position="319"/>
        <end position="371"/>
    </location>
</feature>
<dbReference type="PROSITE" id="PS50885">
    <property type="entry name" value="HAMP"/>
    <property type="match status" value="1"/>
</dbReference>
<organism evidence="13 14">
    <name type="scientific">Oceanirhabdus seepicola</name>
    <dbReference type="NCBI Taxonomy" id="2828781"/>
    <lineage>
        <taxon>Bacteria</taxon>
        <taxon>Bacillati</taxon>
        <taxon>Bacillota</taxon>
        <taxon>Clostridia</taxon>
        <taxon>Eubacteriales</taxon>
        <taxon>Clostridiaceae</taxon>
        <taxon>Oceanirhabdus</taxon>
    </lineage>
</organism>
<keyword evidence="2" id="KW-1003">Cell membrane</keyword>
<comment type="subcellular location">
    <subcellularLocation>
        <location evidence="1">Cell membrane</location>
        <topology evidence="1">Multi-pass membrane protein</topology>
    </subcellularLocation>
</comment>
<keyword evidence="14" id="KW-1185">Reference proteome</keyword>
<dbReference type="SUPFAM" id="SSF58104">
    <property type="entry name" value="Methyl-accepting chemotaxis protein (MCP) signaling domain"/>
    <property type="match status" value="1"/>
</dbReference>
<dbReference type="EMBL" id="JAGSOJ010000001">
    <property type="protein sequence ID" value="MCM1988656.1"/>
    <property type="molecule type" value="Genomic_DNA"/>
</dbReference>
<evidence type="ECO:0000256" key="7">
    <source>
        <dbReference type="ARBA" id="ARBA00023224"/>
    </source>
</evidence>
<evidence type="ECO:0000256" key="5">
    <source>
        <dbReference type="ARBA" id="ARBA00022989"/>
    </source>
</evidence>
<dbReference type="PANTHER" id="PTHR32089:SF112">
    <property type="entry name" value="LYSOZYME-LIKE PROTEIN-RELATED"/>
    <property type="match status" value="1"/>
</dbReference>
<feature type="transmembrane region" description="Helical" evidence="10">
    <location>
        <begin position="297"/>
        <end position="322"/>
    </location>
</feature>
<dbReference type="AlphaFoldDB" id="A0A9J6NZS2"/>
<evidence type="ECO:0000313" key="13">
    <source>
        <dbReference type="EMBL" id="MCM1988656.1"/>
    </source>
</evidence>
<proteinExistence type="inferred from homology"/>
<keyword evidence="6 10" id="KW-0472">Membrane</keyword>
<dbReference type="GO" id="GO:0006935">
    <property type="term" value="P:chemotaxis"/>
    <property type="evidence" value="ECO:0007669"/>
    <property type="project" value="UniProtKB-KW"/>
</dbReference>
<evidence type="ECO:0000259" key="11">
    <source>
        <dbReference type="PROSITE" id="PS50111"/>
    </source>
</evidence>
<evidence type="ECO:0000256" key="8">
    <source>
        <dbReference type="ARBA" id="ARBA00029447"/>
    </source>
</evidence>
<evidence type="ECO:0000256" key="6">
    <source>
        <dbReference type="ARBA" id="ARBA00023136"/>
    </source>
</evidence>
<reference evidence="13" key="2">
    <citation type="submission" date="2021-04" db="EMBL/GenBank/DDBJ databases">
        <authorList>
            <person name="Dong X."/>
        </authorList>
    </citation>
    <scope>NUCLEOTIDE SEQUENCE</scope>
    <source>
        <strain evidence="13">ZWT</strain>
    </source>
</reference>
<evidence type="ECO:0000256" key="3">
    <source>
        <dbReference type="ARBA" id="ARBA00022500"/>
    </source>
</evidence>
<dbReference type="GO" id="GO:0005886">
    <property type="term" value="C:plasma membrane"/>
    <property type="evidence" value="ECO:0007669"/>
    <property type="project" value="UniProtKB-SubCell"/>
</dbReference>
<dbReference type="CDD" id="cd12912">
    <property type="entry name" value="PDC2_MCP_like"/>
    <property type="match status" value="1"/>
</dbReference>
<keyword evidence="3" id="KW-0145">Chemotaxis</keyword>
<dbReference type="GO" id="GO:0007165">
    <property type="term" value="P:signal transduction"/>
    <property type="evidence" value="ECO:0007669"/>
    <property type="project" value="UniProtKB-KW"/>
</dbReference>
<feature type="domain" description="Methyl-accepting transducer" evidence="11">
    <location>
        <begin position="383"/>
        <end position="641"/>
    </location>
</feature>
<dbReference type="PROSITE" id="PS50111">
    <property type="entry name" value="CHEMOTAXIS_TRANSDUC_2"/>
    <property type="match status" value="1"/>
</dbReference>
<keyword evidence="7 9" id="KW-0807">Transducer</keyword>
<gene>
    <name evidence="13" type="ORF">KDK92_02815</name>
</gene>
<evidence type="ECO:0000256" key="9">
    <source>
        <dbReference type="PROSITE-ProRule" id="PRU00284"/>
    </source>
</evidence>
<dbReference type="Pfam" id="PF00015">
    <property type="entry name" value="MCPsignal"/>
    <property type="match status" value="1"/>
</dbReference>
<dbReference type="SMART" id="SM00304">
    <property type="entry name" value="HAMP"/>
    <property type="match status" value="2"/>
</dbReference>
<dbReference type="CDD" id="cd06225">
    <property type="entry name" value="HAMP"/>
    <property type="match status" value="1"/>
</dbReference>
<dbReference type="SMART" id="SM00283">
    <property type="entry name" value="MA"/>
    <property type="match status" value="1"/>
</dbReference>
<evidence type="ECO:0000259" key="12">
    <source>
        <dbReference type="PROSITE" id="PS50885"/>
    </source>
</evidence>
<dbReference type="Gene3D" id="1.10.287.950">
    <property type="entry name" value="Methyl-accepting chemotaxis protein"/>
    <property type="match status" value="1"/>
</dbReference>
<dbReference type="InterPro" id="IPR029151">
    <property type="entry name" value="Sensor-like_sf"/>
</dbReference>
<dbReference type="InterPro" id="IPR004089">
    <property type="entry name" value="MCPsignal_dom"/>
</dbReference>
<dbReference type="Gene3D" id="3.30.450.20">
    <property type="entry name" value="PAS domain"/>
    <property type="match status" value="2"/>
</dbReference>
<feature type="transmembrane region" description="Helical" evidence="10">
    <location>
        <begin position="7"/>
        <end position="30"/>
    </location>
</feature>
<dbReference type="CDD" id="cd12913">
    <property type="entry name" value="PDC1_MCP_like"/>
    <property type="match status" value="1"/>
</dbReference>
<protein>
    <submittedName>
        <fullName evidence="13">Methyl-accepting chemotaxis protein</fullName>
    </submittedName>
</protein>
<evidence type="ECO:0000256" key="4">
    <source>
        <dbReference type="ARBA" id="ARBA00022692"/>
    </source>
</evidence>
<comment type="caution">
    <text evidence="13">The sequence shown here is derived from an EMBL/GenBank/DDBJ whole genome shotgun (WGS) entry which is preliminary data.</text>
</comment>
<keyword evidence="4 10" id="KW-0812">Transmembrane</keyword>
<dbReference type="InterPro" id="IPR033479">
    <property type="entry name" value="dCache_1"/>
</dbReference>
<dbReference type="Pfam" id="PF02743">
    <property type="entry name" value="dCache_1"/>
    <property type="match status" value="1"/>
</dbReference>
<evidence type="ECO:0000256" key="2">
    <source>
        <dbReference type="ARBA" id="ARBA00022475"/>
    </source>
</evidence>
<accession>A0A9J6NZS2</accession>
<dbReference type="Proteomes" id="UP001056429">
    <property type="component" value="Unassembled WGS sequence"/>
</dbReference>
<dbReference type="PANTHER" id="PTHR32089">
    <property type="entry name" value="METHYL-ACCEPTING CHEMOTAXIS PROTEIN MCPB"/>
    <property type="match status" value="1"/>
</dbReference>
<reference evidence="13" key="1">
    <citation type="journal article" date="2021" name="mSystems">
        <title>Bacteria and Archaea Synergistically Convert Glycine Betaine to Biogenic Methane in the Formosa Cold Seep of the South China Sea.</title>
        <authorList>
            <person name="Li L."/>
            <person name="Zhang W."/>
            <person name="Zhang S."/>
            <person name="Song L."/>
            <person name="Sun Q."/>
            <person name="Zhang H."/>
            <person name="Xiang H."/>
            <person name="Dong X."/>
        </authorList>
    </citation>
    <scope>NUCLEOTIDE SEQUENCE</scope>
    <source>
        <strain evidence="13">ZWT</strain>
    </source>
</reference>
<dbReference type="RefSeq" id="WP_250857527.1">
    <property type="nucleotide sequence ID" value="NZ_JAGSOJ010000001.1"/>
</dbReference>
<dbReference type="SUPFAM" id="SSF103190">
    <property type="entry name" value="Sensory domain-like"/>
    <property type="match status" value="1"/>
</dbReference>
<dbReference type="InterPro" id="IPR003660">
    <property type="entry name" value="HAMP_dom"/>
</dbReference>
<name>A0A9J6NZS2_9CLOT</name>
<evidence type="ECO:0000256" key="10">
    <source>
        <dbReference type="SAM" id="Phobius"/>
    </source>
</evidence>
<dbReference type="Pfam" id="PF00672">
    <property type="entry name" value="HAMP"/>
    <property type="match status" value="1"/>
</dbReference>